<dbReference type="RefSeq" id="WP_015869080.1">
    <property type="nucleotide sequence ID" value="NC_012785.1"/>
</dbReference>
<dbReference type="GO" id="GO:0016301">
    <property type="term" value="F:kinase activity"/>
    <property type="evidence" value="ECO:0007669"/>
    <property type="project" value="UniProtKB-KW"/>
</dbReference>
<dbReference type="eggNOG" id="COG0801">
    <property type="taxonomic scope" value="Bacteria"/>
</dbReference>
<dbReference type="EC" id="2.7.6.3" evidence="2"/>
<keyword evidence="5" id="KW-0418">Kinase</keyword>
<reference evidence="9 10" key="2">
    <citation type="journal article" date="2011" name="J. Bacteriol.">
        <title>Genome Sequence of Kosmotoga olearia Strain TBF 19.5.1, a Thermophilic Bacterium with a Wide Growth Temperature Range, Isolated from the Troll B Oil Platform in the North Sea.</title>
        <authorList>
            <person name="Swithers K.S."/>
            <person name="Dipippo J.L."/>
            <person name="Bruce D.C."/>
            <person name="Detter C."/>
            <person name="Tapia R."/>
            <person name="Han S."/>
            <person name="Goodwin L.A."/>
            <person name="Han J."/>
            <person name="Woyke T."/>
            <person name="Pitluck S."/>
            <person name="Pennacchio L."/>
            <person name="Nolan M."/>
            <person name="Mikhailova N."/>
            <person name="Land M.L."/>
            <person name="Nesbo C.L."/>
            <person name="Gogarten J.P."/>
            <person name="Noll K.M."/>
        </authorList>
    </citation>
    <scope>NUCLEOTIDE SEQUENCE [LARGE SCALE GENOMIC DNA]</scope>
    <source>
        <strain evidence="10">ATCC BAA-1733 / DSM 21960 / TBF 19.5.1</strain>
    </source>
</reference>
<keyword evidence="4" id="KW-0547">Nucleotide-binding</keyword>
<evidence type="ECO:0000313" key="10">
    <source>
        <dbReference type="Proteomes" id="UP000002382"/>
    </source>
</evidence>
<dbReference type="PROSITE" id="PS00794">
    <property type="entry name" value="HPPK"/>
    <property type="match status" value="1"/>
</dbReference>
<dbReference type="AlphaFoldDB" id="C5CFU2"/>
<evidence type="ECO:0000256" key="6">
    <source>
        <dbReference type="ARBA" id="ARBA00022840"/>
    </source>
</evidence>
<dbReference type="Proteomes" id="UP000002382">
    <property type="component" value="Chromosome"/>
</dbReference>
<dbReference type="Pfam" id="PF01288">
    <property type="entry name" value="HPPK"/>
    <property type="match status" value="1"/>
</dbReference>
<dbReference type="InterPro" id="IPR000550">
    <property type="entry name" value="Hppk"/>
</dbReference>
<dbReference type="HOGENOM" id="CLU_097916_1_1_0"/>
<dbReference type="EMBL" id="CP001634">
    <property type="protein sequence ID" value="ACR80436.1"/>
    <property type="molecule type" value="Genomic_DNA"/>
</dbReference>
<reference evidence="9 10" key="1">
    <citation type="submission" date="2009-06" db="EMBL/GenBank/DDBJ databases">
        <title>Complete sequence of Thermotogales bacterium TBF 19.5.1.</title>
        <authorList>
            <consortium name="US DOE Joint Genome Institute"/>
            <person name="Lucas S."/>
            <person name="Copeland A."/>
            <person name="Lapidus A."/>
            <person name="Glavina del Rio T."/>
            <person name="Tice H."/>
            <person name="Bruce D."/>
            <person name="Goodwin L."/>
            <person name="Pitluck S."/>
            <person name="Chertkov O."/>
            <person name="Brettin T."/>
            <person name="Detter J.C."/>
            <person name="Han C."/>
            <person name="Schmutz J."/>
            <person name="Larimer F."/>
            <person name="Land M."/>
            <person name="Hauser L."/>
            <person name="Kyrpides N."/>
            <person name="Ovchinnikova G."/>
            <person name="Noll K."/>
        </authorList>
    </citation>
    <scope>NUCLEOTIDE SEQUENCE [LARGE SCALE GENOMIC DNA]</scope>
    <source>
        <strain evidence="10">ATCC BAA-1733 / DSM 21960 / TBF 19.5.1</strain>
    </source>
</reference>
<dbReference type="NCBIfam" id="TIGR01498">
    <property type="entry name" value="folK"/>
    <property type="match status" value="1"/>
</dbReference>
<evidence type="ECO:0000256" key="2">
    <source>
        <dbReference type="ARBA" id="ARBA00013253"/>
    </source>
</evidence>
<dbReference type="Gene3D" id="3.30.70.560">
    <property type="entry name" value="7,8-Dihydro-6-hydroxymethylpterin-pyrophosphokinase HPPK"/>
    <property type="match status" value="1"/>
</dbReference>
<accession>C5CFU2</accession>
<protein>
    <recommendedName>
        <fullName evidence="2">2-amino-4-hydroxy-6-hydroxymethyldihydropteridine diphosphokinase</fullName>
        <ecNumber evidence="2">2.7.6.3</ecNumber>
    </recommendedName>
</protein>
<evidence type="ECO:0000256" key="3">
    <source>
        <dbReference type="ARBA" id="ARBA00022679"/>
    </source>
</evidence>
<dbReference type="KEGG" id="kol:Kole_1750"/>
<organism evidence="9 10">
    <name type="scientific">Kosmotoga olearia (strain ATCC BAA-1733 / DSM 21960 / TBF 19.5.1)</name>
    <dbReference type="NCBI Taxonomy" id="521045"/>
    <lineage>
        <taxon>Bacteria</taxon>
        <taxon>Thermotogati</taxon>
        <taxon>Thermotogota</taxon>
        <taxon>Thermotogae</taxon>
        <taxon>Kosmotogales</taxon>
        <taxon>Kosmotogaceae</taxon>
        <taxon>Kosmotoga</taxon>
    </lineage>
</organism>
<keyword evidence="10" id="KW-1185">Reference proteome</keyword>
<dbReference type="OrthoDB" id="9808041at2"/>
<evidence type="ECO:0000313" key="9">
    <source>
        <dbReference type="EMBL" id="ACR80436.1"/>
    </source>
</evidence>
<dbReference type="CDD" id="cd00483">
    <property type="entry name" value="HPPK"/>
    <property type="match status" value="1"/>
</dbReference>
<comment type="pathway">
    <text evidence="1">Cofactor biosynthesis; tetrahydrofolate biosynthesis; 2-amino-4-hydroxy-6-hydroxymethyl-7,8-dihydropteridine diphosphate from 7,8-dihydroneopterin triphosphate: step 4/4.</text>
</comment>
<sequence>MSDVYLAFGSNIGDRLSYIVKSICLLAEREIELLSLSSIYETEPYGYTEQEPFLNCVGLFDFSGTPEELLKRTMSVEKLLGRKREMRWGPRTIDIDILLFDKIVYEDENLKIPHYDMENRIFVIKPLLEIDPYLTNPETGQPYAELLEKLEKTADANRIMSGNDLFHKVKAFCG</sequence>
<dbReference type="PANTHER" id="PTHR43071">
    <property type="entry name" value="2-AMINO-4-HYDROXY-6-HYDROXYMETHYLDIHYDROPTERIDINE PYROPHOSPHOKINASE"/>
    <property type="match status" value="1"/>
</dbReference>
<keyword evidence="6" id="KW-0067">ATP-binding</keyword>
<name>C5CFU2_KOSOT</name>
<evidence type="ECO:0000256" key="1">
    <source>
        <dbReference type="ARBA" id="ARBA00005051"/>
    </source>
</evidence>
<dbReference type="GO" id="GO:0046654">
    <property type="term" value="P:tetrahydrofolate biosynthetic process"/>
    <property type="evidence" value="ECO:0007669"/>
    <property type="project" value="UniProtKB-UniPathway"/>
</dbReference>
<dbReference type="SUPFAM" id="SSF55083">
    <property type="entry name" value="6-hydroxymethyl-7,8-dihydropterin pyrophosphokinase, HPPK"/>
    <property type="match status" value="1"/>
</dbReference>
<evidence type="ECO:0000256" key="7">
    <source>
        <dbReference type="ARBA" id="ARBA00022909"/>
    </source>
</evidence>
<keyword evidence="7" id="KW-0289">Folate biosynthesis</keyword>
<proteinExistence type="predicted"/>
<dbReference type="GO" id="GO:0003848">
    <property type="term" value="F:2-amino-4-hydroxy-6-hydroxymethyldihydropteridine diphosphokinase activity"/>
    <property type="evidence" value="ECO:0007669"/>
    <property type="project" value="UniProtKB-EC"/>
</dbReference>
<dbReference type="GO" id="GO:0005524">
    <property type="term" value="F:ATP binding"/>
    <property type="evidence" value="ECO:0007669"/>
    <property type="project" value="UniProtKB-KW"/>
</dbReference>
<gene>
    <name evidence="9" type="ordered locus">Kole_1750</name>
</gene>
<evidence type="ECO:0000256" key="5">
    <source>
        <dbReference type="ARBA" id="ARBA00022777"/>
    </source>
</evidence>
<keyword evidence="3 9" id="KW-0808">Transferase</keyword>
<dbReference type="STRING" id="521045.Kole_1750"/>
<evidence type="ECO:0000256" key="4">
    <source>
        <dbReference type="ARBA" id="ARBA00022741"/>
    </source>
</evidence>
<feature type="domain" description="7,8-dihydro-6-hydroxymethylpterin-pyrophosphokinase" evidence="8">
    <location>
        <begin position="87"/>
        <end position="98"/>
    </location>
</feature>
<evidence type="ECO:0000259" key="8">
    <source>
        <dbReference type="PROSITE" id="PS00794"/>
    </source>
</evidence>
<dbReference type="GO" id="GO:0046656">
    <property type="term" value="P:folic acid biosynthetic process"/>
    <property type="evidence" value="ECO:0007669"/>
    <property type="project" value="UniProtKB-KW"/>
</dbReference>
<dbReference type="UniPathway" id="UPA00077">
    <property type="reaction ID" value="UER00155"/>
</dbReference>
<dbReference type="PANTHER" id="PTHR43071:SF1">
    <property type="entry name" value="2-AMINO-4-HYDROXY-6-HYDROXYMETHYLDIHYDROPTERIDINE PYROPHOSPHOKINASE"/>
    <property type="match status" value="1"/>
</dbReference>
<dbReference type="InterPro" id="IPR035907">
    <property type="entry name" value="Hppk_sf"/>
</dbReference>